<evidence type="ECO:0000259" key="3">
    <source>
        <dbReference type="Pfam" id="PF05433"/>
    </source>
</evidence>
<keyword evidence="2" id="KW-0732">Signal</keyword>
<feature type="domain" description="Glycine zipper 2TM" evidence="3">
    <location>
        <begin position="32"/>
        <end position="70"/>
    </location>
</feature>
<feature type="transmembrane region" description="Helical" evidence="1">
    <location>
        <begin position="43"/>
        <end position="65"/>
    </location>
</feature>
<evidence type="ECO:0000256" key="1">
    <source>
        <dbReference type="SAM" id="Phobius"/>
    </source>
</evidence>
<comment type="caution">
    <text evidence="4">The sequence shown here is derived from an EMBL/GenBank/DDBJ whole genome shotgun (WGS) entry which is preliminary data.</text>
</comment>
<dbReference type="RefSeq" id="WP_379074342.1">
    <property type="nucleotide sequence ID" value="NZ_JBHTJW010000002.1"/>
</dbReference>
<proteinExistence type="predicted"/>
<keyword evidence="1" id="KW-0812">Transmembrane</keyword>
<gene>
    <name evidence="4" type="ORF">ACFQ1T_04570</name>
</gene>
<accession>A0ABW3GEJ9</accession>
<sequence length="74" mass="7084">MNTMNHKSNKLLAAILFILLTGCSGMATRDKSTAIGAGVGGVAGAVLTGGGALGTVGGAAVSGIIGNQIGKDKK</sequence>
<keyword evidence="1" id="KW-0472">Membrane</keyword>
<keyword evidence="1" id="KW-1133">Transmembrane helix</keyword>
<dbReference type="Pfam" id="PF05433">
    <property type="entry name" value="Rick_17kDa_Anti"/>
    <property type="match status" value="1"/>
</dbReference>
<keyword evidence="5" id="KW-1185">Reference proteome</keyword>
<protein>
    <submittedName>
        <fullName evidence="4">Glycine zipper 2TM domain-containing protein</fullName>
    </submittedName>
</protein>
<dbReference type="InterPro" id="IPR008816">
    <property type="entry name" value="Gly_zipper_2TM_dom"/>
</dbReference>
<organism evidence="4 5">
    <name type="scientific">Methylophilus glucosoxydans</name>
    <dbReference type="NCBI Taxonomy" id="752553"/>
    <lineage>
        <taxon>Bacteria</taxon>
        <taxon>Pseudomonadati</taxon>
        <taxon>Pseudomonadota</taxon>
        <taxon>Betaproteobacteria</taxon>
        <taxon>Nitrosomonadales</taxon>
        <taxon>Methylophilaceae</taxon>
        <taxon>Methylophilus</taxon>
    </lineage>
</organism>
<reference evidence="5" key="1">
    <citation type="journal article" date="2019" name="Int. J. Syst. Evol. Microbiol.">
        <title>The Global Catalogue of Microorganisms (GCM) 10K type strain sequencing project: providing services to taxonomists for standard genome sequencing and annotation.</title>
        <authorList>
            <consortium name="The Broad Institute Genomics Platform"/>
            <consortium name="The Broad Institute Genome Sequencing Center for Infectious Disease"/>
            <person name="Wu L."/>
            <person name="Ma J."/>
        </authorList>
    </citation>
    <scope>NUCLEOTIDE SEQUENCE [LARGE SCALE GENOMIC DNA]</scope>
    <source>
        <strain evidence="5">CCUG 59685</strain>
    </source>
</reference>
<evidence type="ECO:0000313" key="5">
    <source>
        <dbReference type="Proteomes" id="UP001597106"/>
    </source>
</evidence>
<dbReference type="EMBL" id="JBHTJW010000002">
    <property type="protein sequence ID" value="MFD0929049.1"/>
    <property type="molecule type" value="Genomic_DNA"/>
</dbReference>
<feature type="chain" id="PRO_5047422655" evidence="2">
    <location>
        <begin position="28"/>
        <end position="74"/>
    </location>
</feature>
<name>A0ABW3GEJ9_9PROT</name>
<evidence type="ECO:0000313" key="4">
    <source>
        <dbReference type="EMBL" id="MFD0929049.1"/>
    </source>
</evidence>
<dbReference type="PROSITE" id="PS51257">
    <property type="entry name" value="PROKAR_LIPOPROTEIN"/>
    <property type="match status" value="1"/>
</dbReference>
<feature type="signal peptide" evidence="2">
    <location>
        <begin position="1"/>
        <end position="27"/>
    </location>
</feature>
<evidence type="ECO:0000256" key="2">
    <source>
        <dbReference type="SAM" id="SignalP"/>
    </source>
</evidence>
<dbReference type="Proteomes" id="UP001597106">
    <property type="component" value="Unassembled WGS sequence"/>
</dbReference>